<sequence>MQTKISSIILGAAILGSTMVSAQTIRVASWLPPTNPMNEVVIPAWGKAINEATDGRIDVEIVYGLGHPKTMWNLVEDGIVEASYSYHGYVPGRFELPQVVEQPGLGTNAEAASYALWKTYDKYFKQSDEFKGLKLLALFTHGPGQIHSKFELNDVADLEDKKIRIGGGVQSIIAEEFHVTPVGAPAPKVYEMMQQGVIDGAFLPAVEQRVLRLSEVTNNLTILPQGLYMGSFSMFMDPYVFEEFSKEDQAAINAVSGEFLSIQAGQAWDVSDASGVLSARENGVAVKVLKEDDELTKQFESRLKNVPQHWVKTANEKGYKGQEILDYLRSQAHEYADSHGA</sequence>
<evidence type="ECO:0000256" key="2">
    <source>
        <dbReference type="SAM" id="SignalP"/>
    </source>
</evidence>
<dbReference type="InterPro" id="IPR018389">
    <property type="entry name" value="DctP_fam"/>
</dbReference>
<name>A0A0K6ILF1_9GAMM</name>
<reference evidence="4" key="1">
    <citation type="submission" date="2015-08" db="EMBL/GenBank/DDBJ databases">
        <authorList>
            <person name="Varghese N."/>
        </authorList>
    </citation>
    <scope>NUCLEOTIDE SEQUENCE [LARGE SCALE GENOMIC DNA]</scope>
    <source>
        <strain evidence="4">JCM 18476</strain>
    </source>
</reference>
<dbReference type="Pfam" id="PF03480">
    <property type="entry name" value="DctP"/>
    <property type="match status" value="1"/>
</dbReference>
<organism evidence="3 4">
    <name type="scientific">Marinomonas fungiae</name>
    <dbReference type="NCBI Taxonomy" id="1137284"/>
    <lineage>
        <taxon>Bacteria</taxon>
        <taxon>Pseudomonadati</taxon>
        <taxon>Pseudomonadota</taxon>
        <taxon>Gammaproteobacteria</taxon>
        <taxon>Oceanospirillales</taxon>
        <taxon>Oceanospirillaceae</taxon>
        <taxon>Marinomonas</taxon>
    </lineage>
</organism>
<dbReference type="GO" id="GO:0055085">
    <property type="term" value="P:transmembrane transport"/>
    <property type="evidence" value="ECO:0007669"/>
    <property type="project" value="InterPro"/>
</dbReference>
<feature type="chain" id="PRO_5005505600" evidence="2">
    <location>
        <begin position="23"/>
        <end position="341"/>
    </location>
</feature>
<keyword evidence="1 2" id="KW-0732">Signal</keyword>
<protein>
    <submittedName>
        <fullName evidence="3">TRAP-type C4-dicarboxylate transport system, periplasmic component</fullName>
    </submittedName>
</protein>
<evidence type="ECO:0000313" key="4">
    <source>
        <dbReference type="Proteomes" id="UP000182769"/>
    </source>
</evidence>
<dbReference type="InterPro" id="IPR038404">
    <property type="entry name" value="TRAP_DctP_sf"/>
</dbReference>
<evidence type="ECO:0000313" key="3">
    <source>
        <dbReference type="EMBL" id="CUB04137.1"/>
    </source>
</evidence>
<dbReference type="Gene3D" id="3.40.190.170">
    <property type="entry name" value="Bacterial extracellular solute-binding protein, family 7"/>
    <property type="match status" value="1"/>
</dbReference>
<dbReference type="NCBIfam" id="NF037995">
    <property type="entry name" value="TRAP_S1"/>
    <property type="match status" value="1"/>
</dbReference>
<dbReference type="RefSeq" id="WP_055463084.1">
    <property type="nucleotide sequence ID" value="NZ_CYHG01000005.1"/>
</dbReference>
<dbReference type="CDD" id="cd13665">
    <property type="entry name" value="PBP2_TRAP_Dctp3_4"/>
    <property type="match status" value="1"/>
</dbReference>
<dbReference type="OrthoDB" id="9177965at2"/>
<dbReference type="PANTHER" id="PTHR33376:SF15">
    <property type="entry name" value="BLL6794 PROTEIN"/>
    <property type="match status" value="1"/>
</dbReference>
<proteinExistence type="predicted"/>
<accession>A0A0K6ILF1</accession>
<dbReference type="Proteomes" id="UP000182769">
    <property type="component" value="Unassembled WGS sequence"/>
</dbReference>
<feature type="signal peptide" evidence="2">
    <location>
        <begin position="1"/>
        <end position="22"/>
    </location>
</feature>
<dbReference type="STRING" id="1137284.GCA_001418205_02001"/>
<keyword evidence="4" id="KW-1185">Reference proteome</keyword>
<gene>
    <name evidence="3" type="ORF">Ga0061065_105233</name>
</gene>
<evidence type="ECO:0000256" key="1">
    <source>
        <dbReference type="ARBA" id="ARBA00022729"/>
    </source>
</evidence>
<dbReference type="PANTHER" id="PTHR33376">
    <property type="match status" value="1"/>
</dbReference>
<dbReference type="AlphaFoldDB" id="A0A0K6ILF1"/>
<dbReference type="EMBL" id="CYHG01000005">
    <property type="protein sequence ID" value="CUB04137.1"/>
    <property type="molecule type" value="Genomic_DNA"/>
</dbReference>